<feature type="coiled-coil region" evidence="7">
    <location>
        <begin position="223"/>
        <end position="320"/>
    </location>
</feature>
<dbReference type="InterPro" id="IPR000719">
    <property type="entry name" value="Prot_kinase_dom"/>
</dbReference>
<dbReference type="EC" id="2.3.2.27" evidence="4"/>
<evidence type="ECO:0000313" key="11">
    <source>
        <dbReference type="RefSeq" id="XP_021818993.1"/>
    </source>
</evidence>
<dbReference type="GeneID" id="110760943"/>
<dbReference type="Pfam" id="PF07714">
    <property type="entry name" value="PK_Tyr_Ser-Thr"/>
    <property type="match status" value="1"/>
</dbReference>
<dbReference type="GO" id="GO:0005524">
    <property type="term" value="F:ATP binding"/>
    <property type="evidence" value="ECO:0007669"/>
    <property type="project" value="InterPro"/>
</dbReference>
<dbReference type="InterPro" id="IPR013083">
    <property type="entry name" value="Znf_RING/FYVE/PHD"/>
</dbReference>
<keyword evidence="7" id="KW-0175">Coiled coil</keyword>
<dbReference type="Gene3D" id="1.10.510.10">
    <property type="entry name" value="Transferase(Phosphotransferase) domain 1"/>
    <property type="match status" value="1"/>
</dbReference>
<dbReference type="SMART" id="SM00504">
    <property type="entry name" value="Ubox"/>
    <property type="match status" value="1"/>
</dbReference>
<comment type="function">
    <text evidence="2">Functions as an E3 ubiquitin ligase.</text>
</comment>
<dbReference type="GO" id="GO:0004672">
    <property type="term" value="F:protein kinase activity"/>
    <property type="evidence" value="ECO:0007669"/>
    <property type="project" value="InterPro"/>
</dbReference>
<dbReference type="Pfam" id="PF04564">
    <property type="entry name" value="U-box"/>
    <property type="match status" value="1"/>
</dbReference>
<keyword evidence="5" id="KW-0808">Transferase</keyword>
<comment type="pathway">
    <text evidence="3">Protein modification; protein ubiquitination.</text>
</comment>
<proteinExistence type="predicted"/>
<sequence>MEAQEEKVYVALGDELQDGYKTLEWTLRRWKSQPISIVILHVKAEILNVEKYDEPIHKLILDLISGLHITKLVIGFAFIKSSSWKAKTAIGVSFYIHEHKAESCDLFIICGGKEVFLRGANDQRIMEDDKGVMVAKLKDKVCFKFFMEKMFLENRRSPFASSTRKDSSSMQNHWENCVQEIEIYYQKLCSNLDGEEDYEPETGTSQQPSPTEAIMLEINANPNMSLAERIESLRKKISETHERIRLKKKETKANVERHANAERAICLCERRAQELEVQIKEEAGNRTELNKKLNTEKEQLNEVINDIEESKNRIKSVIELQSELSHKLHLSKMAKSQAEAQLQNEVVKRAEMVREIEVLRCGRDVFRRRIEFCREKDGIGMAARLSELSCCLREYTDEEIKLATDDFSELFRLKSGSDLSSVYKGRINHVTVAVKVLNQANGLSQEDFQAKVKLISNIRHPHLLAMMGYCSQPSCIVFEYMHNGSLRDIFLRDILFSTKGKGNRATALWWHDRVRIAAEVCSAVCYLHTALPKPIVHGHLSPSNILLDRNLVAKVSGLGPNQYNYDESQVGWDIRAFGVLTLNLLTGGNWIDEDMLMDKAGLVRVLDDKAGPWPLDLAEGLVGLVLRCLSINNGPNKGLKMVTIMEELEEIRKKGDALVATGGYGCVDGDVSIDVPRVFLCPIFQEVMKDPQVAADGFSYEREAIAEWLRIGRDTSPMTKLKLDHKILVPNHNLRSLAQGWHDKRSLSYP</sequence>
<dbReference type="AlphaFoldDB" id="A0A6P5SZB2"/>
<dbReference type="Gene3D" id="3.30.200.20">
    <property type="entry name" value="Phosphorylase Kinase, domain 1"/>
    <property type="match status" value="1"/>
</dbReference>
<dbReference type="GO" id="GO:0061630">
    <property type="term" value="F:ubiquitin protein ligase activity"/>
    <property type="evidence" value="ECO:0007669"/>
    <property type="project" value="UniProtKB-EC"/>
</dbReference>
<dbReference type="PROSITE" id="PS51698">
    <property type="entry name" value="U_BOX"/>
    <property type="match status" value="1"/>
</dbReference>
<dbReference type="Proteomes" id="UP000515124">
    <property type="component" value="Unplaced"/>
</dbReference>
<accession>A0A6P5SZB2</accession>
<organism evidence="10 11">
    <name type="scientific">Prunus avium</name>
    <name type="common">Cherry</name>
    <name type="synonym">Cerasus avium</name>
    <dbReference type="NCBI Taxonomy" id="42229"/>
    <lineage>
        <taxon>Eukaryota</taxon>
        <taxon>Viridiplantae</taxon>
        <taxon>Streptophyta</taxon>
        <taxon>Embryophyta</taxon>
        <taxon>Tracheophyta</taxon>
        <taxon>Spermatophyta</taxon>
        <taxon>Magnoliopsida</taxon>
        <taxon>eudicotyledons</taxon>
        <taxon>Gunneridae</taxon>
        <taxon>Pentapetalae</taxon>
        <taxon>rosids</taxon>
        <taxon>fabids</taxon>
        <taxon>Rosales</taxon>
        <taxon>Rosaceae</taxon>
        <taxon>Amygdaloideae</taxon>
        <taxon>Amygdaleae</taxon>
        <taxon>Prunus</taxon>
    </lineage>
</organism>
<keyword evidence="10" id="KW-1185">Reference proteome</keyword>
<feature type="domain" description="Protein kinase" evidence="8">
    <location>
        <begin position="396"/>
        <end position="728"/>
    </location>
</feature>
<comment type="catalytic activity">
    <reaction evidence="1">
        <text>S-ubiquitinyl-[E2 ubiquitin-conjugating enzyme]-L-cysteine + [acceptor protein]-L-lysine = [E2 ubiquitin-conjugating enzyme]-L-cysteine + N(6)-ubiquitinyl-[acceptor protein]-L-lysine.</text>
        <dbReference type="EC" id="2.3.2.27"/>
    </reaction>
</comment>
<dbReference type="GO" id="GO:0016567">
    <property type="term" value="P:protein ubiquitination"/>
    <property type="evidence" value="ECO:0007669"/>
    <property type="project" value="UniProtKB-UniPathway"/>
</dbReference>
<dbReference type="InterPro" id="IPR003613">
    <property type="entry name" value="Ubox_domain"/>
</dbReference>
<protein>
    <recommendedName>
        <fullName evidence="4">RING-type E3 ubiquitin transferase</fullName>
        <ecNumber evidence="4">2.3.2.27</ecNumber>
    </recommendedName>
</protein>
<evidence type="ECO:0000256" key="3">
    <source>
        <dbReference type="ARBA" id="ARBA00004906"/>
    </source>
</evidence>
<gene>
    <name evidence="11" type="primary">LOC110760943</name>
</gene>
<evidence type="ECO:0000256" key="4">
    <source>
        <dbReference type="ARBA" id="ARBA00012483"/>
    </source>
</evidence>
<dbReference type="SUPFAM" id="SSF56112">
    <property type="entry name" value="Protein kinase-like (PK-like)"/>
    <property type="match status" value="1"/>
</dbReference>
<dbReference type="SUPFAM" id="SSF57850">
    <property type="entry name" value="RING/U-box"/>
    <property type="match status" value="1"/>
</dbReference>
<dbReference type="RefSeq" id="XP_021818993.1">
    <property type="nucleotide sequence ID" value="XM_021963301.1"/>
</dbReference>
<dbReference type="PROSITE" id="PS50011">
    <property type="entry name" value="PROTEIN_KINASE_DOM"/>
    <property type="match status" value="1"/>
</dbReference>
<dbReference type="CDD" id="cd16655">
    <property type="entry name" value="RING-Ubox_WDSUB1-like"/>
    <property type="match status" value="1"/>
</dbReference>
<evidence type="ECO:0000313" key="10">
    <source>
        <dbReference type="Proteomes" id="UP000515124"/>
    </source>
</evidence>
<evidence type="ECO:0000259" key="9">
    <source>
        <dbReference type="PROSITE" id="PS51698"/>
    </source>
</evidence>
<dbReference type="Gene3D" id="3.30.40.10">
    <property type="entry name" value="Zinc/RING finger domain, C3HC4 (zinc finger)"/>
    <property type="match status" value="1"/>
</dbReference>
<evidence type="ECO:0000256" key="5">
    <source>
        <dbReference type="ARBA" id="ARBA00022679"/>
    </source>
</evidence>
<dbReference type="InterPro" id="IPR001245">
    <property type="entry name" value="Ser-Thr/Tyr_kinase_cat_dom"/>
</dbReference>
<evidence type="ECO:0000256" key="1">
    <source>
        <dbReference type="ARBA" id="ARBA00000900"/>
    </source>
</evidence>
<dbReference type="KEGG" id="pavi:110760943"/>
<evidence type="ECO:0000256" key="7">
    <source>
        <dbReference type="SAM" id="Coils"/>
    </source>
</evidence>
<feature type="domain" description="U-box" evidence="9">
    <location>
        <begin position="674"/>
        <end position="748"/>
    </location>
</feature>
<dbReference type="InterPro" id="IPR051348">
    <property type="entry name" value="U-box_ubiquitin_ligases"/>
</dbReference>
<dbReference type="PANTHER" id="PTHR45647">
    <property type="entry name" value="OS02G0152300 PROTEIN"/>
    <property type="match status" value="1"/>
</dbReference>
<dbReference type="PANTHER" id="PTHR45647:SF56">
    <property type="entry name" value="U-BOX DOMAIN-CONTAINING PROTEIN 50-RELATED"/>
    <property type="match status" value="1"/>
</dbReference>
<evidence type="ECO:0000256" key="2">
    <source>
        <dbReference type="ARBA" id="ARBA00003861"/>
    </source>
</evidence>
<dbReference type="UniPathway" id="UPA00143"/>
<keyword evidence="6" id="KW-0833">Ubl conjugation pathway</keyword>
<evidence type="ECO:0000259" key="8">
    <source>
        <dbReference type="PROSITE" id="PS50011"/>
    </source>
</evidence>
<evidence type="ECO:0000256" key="6">
    <source>
        <dbReference type="ARBA" id="ARBA00022786"/>
    </source>
</evidence>
<name>A0A6P5SZB2_PRUAV</name>
<reference evidence="11" key="1">
    <citation type="submission" date="2025-08" db="UniProtKB">
        <authorList>
            <consortium name="RefSeq"/>
        </authorList>
    </citation>
    <scope>IDENTIFICATION</scope>
</reference>
<dbReference type="InterPro" id="IPR011009">
    <property type="entry name" value="Kinase-like_dom_sf"/>
</dbReference>